<feature type="compositionally biased region" description="Polar residues" evidence="7">
    <location>
        <begin position="25"/>
        <end position="39"/>
    </location>
</feature>
<dbReference type="Proteomes" id="UP000242254">
    <property type="component" value="Unassembled WGS sequence"/>
</dbReference>
<dbReference type="STRING" id="1340429.A0A2G4T5I4"/>
<dbReference type="PANTHER" id="PTHR23502:SF51">
    <property type="entry name" value="QUINIDINE RESISTANCE PROTEIN 1-RELATED"/>
    <property type="match status" value="1"/>
</dbReference>
<dbReference type="Gene3D" id="1.20.1250.20">
    <property type="entry name" value="MFS general substrate transporter like domains"/>
    <property type="match status" value="1"/>
</dbReference>
<dbReference type="PROSITE" id="PS50850">
    <property type="entry name" value="MFS"/>
    <property type="match status" value="1"/>
</dbReference>
<feature type="transmembrane region" description="Helical" evidence="8">
    <location>
        <begin position="99"/>
        <end position="119"/>
    </location>
</feature>
<reference evidence="10 11" key="1">
    <citation type="journal article" date="2016" name="Proc. Natl. Acad. Sci. U.S.A.">
        <title>Lipid metabolic changes in an early divergent fungus govern the establishment of a mutualistic symbiosis with endobacteria.</title>
        <authorList>
            <person name="Lastovetsky O.A."/>
            <person name="Gaspar M.L."/>
            <person name="Mondo S.J."/>
            <person name="LaButti K.M."/>
            <person name="Sandor L."/>
            <person name="Grigoriev I.V."/>
            <person name="Henry S.A."/>
            <person name="Pawlowska T.E."/>
        </authorList>
    </citation>
    <scope>NUCLEOTIDE SEQUENCE [LARGE SCALE GENOMIC DNA]</scope>
    <source>
        <strain evidence="10 11">ATCC 52813</strain>
    </source>
</reference>
<dbReference type="InterPro" id="IPR036259">
    <property type="entry name" value="MFS_trans_sf"/>
</dbReference>
<evidence type="ECO:0000256" key="1">
    <source>
        <dbReference type="ARBA" id="ARBA00004141"/>
    </source>
</evidence>
<dbReference type="RefSeq" id="XP_023469980.1">
    <property type="nucleotide sequence ID" value="XM_023615449.1"/>
</dbReference>
<keyword evidence="5 8" id="KW-0472">Membrane</keyword>
<feature type="transmembrane region" description="Helical" evidence="8">
    <location>
        <begin position="389"/>
        <end position="410"/>
    </location>
</feature>
<dbReference type="PANTHER" id="PTHR23502">
    <property type="entry name" value="MAJOR FACILITATOR SUPERFAMILY"/>
    <property type="match status" value="1"/>
</dbReference>
<keyword evidence="4 8" id="KW-1133">Transmembrane helix</keyword>
<feature type="transmembrane region" description="Helical" evidence="8">
    <location>
        <begin position="126"/>
        <end position="143"/>
    </location>
</feature>
<evidence type="ECO:0000256" key="6">
    <source>
        <dbReference type="ARBA" id="ARBA00023180"/>
    </source>
</evidence>
<evidence type="ECO:0000313" key="10">
    <source>
        <dbReference type="EMBL" id="PHZ16272.1"/>
    </source>
</evidence>
<feature type="transmembrane region" description="Helical" evidence="8">
    <location>
        <begin position="332"/>
        <end position="351"/>
    </location>
</feature>
<evidence type="ECO:0000256" key="3">
    <source>
        <dbReference type="ARBA" id="ARBA00022692"/>
    </source>
</evidence>
<dbReference type="SUPFAM" id="SSF103473">
    <property type="entry name" value="MFS general substrate transporter"/>
    <property type="match status" value="1"/>
</dbReference>
<evidence type="ECO:0000256" key="4">
    <source>
        <dbReference type="ARBA" id="ARBA00022989"/>
    </source>
</evidence>
<sequence>MKPDDSCIIGLEETVIETDEDVTRHSLQSTPSTESTCDNESTDNEEKEPYTAFSIPQQILFLTITAFTAMMSPLTANIYLPSLNQIQRDLSISTEKVNLTVTVYMLVQALSPSFWGTLADSLGRRPILMGTMFVYCGACIGLALTPNYIALICFRMLQAFGSSSVIAVGAGVLSDIADIKRRGSYFGIYSIGQSSGPVFGPVLGGIIADTLGWRWVFWILLIIGAISLASVALILPETLRALVDNGSGYANPTIWQWYARRHGKLDEKRIQEVKARCNKRPPMNFFKPFTYLFQPDVFIIILYNGINYAGFYCYLTSTTKQFSIYFPYLSELEIGLCFLFQGIGVILGSFVRGHILDYDYRKTKEAFKEKHPDQPDTEMPIYMARFKKAWIHILFFHTITFLYGWCFQWGTPLYGILILQFFVGLNYSAISTTTQTILIDLFPGKGASITASNNLIRCLLGAVSALFIDIGIEGLGIAWMFTVVASIMTVSNICIPILLIFGSAWRRKRTERSQQDKT</sequence>
<accession>A0A2G4T5I4</accession>
<feature type="transmembrane region" description="Helical" evidence="8">
    <location>
        <begin position="454"/>
        <end position="472"/>
    </location>
</feature>
<evidence type="ECO:0000313" key="11">
    <source>
        <dbReference type="Proteomes" id="UP000242254"/>
    </source>
</evidence>
<dbReference type="GO" id="GO:0140115">
    <property type="term" value="P:export across plasma membrane"/>
    <property type="evidence" value="ECO:0007669"/>
    <property type="project" value="UniProtKB-ARBA"/>
</dbReference>
<dbReference type="FunFam" id="1.20.1720.10:FF:000009">
    <property type="entry name" value="MFS multidrug transporter"/>
    <property type="match status" value="1"/>
</dbReference>
<feature type="transmembrane region" description="Helical" evidence="8">
    <location>
        <begin position="289"/>
        <end position="312"/>
    </location>
</feature>
<evidence type="ECO:0000256" key="7">
    <source>
        <dbReference type="SAM" id="MobiDB-lite"/>
    </source>
</evidence>
<feature type="transmembrane region" description="Helical" evidence="8">
    <location>
        <begin position="59"/>
        <end position="79"/>
    </location>
</feature>
<keyword evidence="3 8" id="KW-0812">Transmembrane</keyword>
<feature type="transmembrane region" description="Helical" evidence="8">
    <location>
        <begin position="478"/>
        <end position="505"/>
    </location>
</feature>
<feature type="region of interest" description="Disordered" evidence="7">
    <location>
        <begin position="19"/>
        <end position="48"/>
    </location>
</feature>
<dbReference type="InterPro" id="IPR020846">
    <property type="entry name" value="MFS_dom"/>
</dbReference>
<dbReference type="GO" id="GO:0015137">
    <property type="term" value="F:citrate transmembrane transporter activity"/>
    <property type="evidence" value="ECO:0007669"/>
    <property type="project" value="UniProtKB-ARBA"/>
</dbReference>
<feature type="domain" description="Major facilitator superfamily (MFS) profile" evidence="9">
    <location>
        <begin position="61"/>
        <end position="503"/>
    </location>
</feature>
<dbReference type="CDD" id="cd17323">
    <property type="entry name" value="MFS_Tpo1_MDR_like"/>
    <property type="match status" value="1"/>
</dbReference>
<evidence type="ECO:0000256" key="8">
    <source>
        <dbReference type="SAM" id="Phobius"/>
    </source>
</evidence>
<evidence type="ECO:0000256" key="5">
    <source>
        <dbReference type="ARBA" id="ARBA00023136"/>
    </source>
</evidence>
<feature type="transmembrane region" description="Helical" evidence="8">
    <location>
        <begin position="416"/>
        <end position="442"/>
    </location>
</feature>
<dbReference type="EMBL" id="KZ303843">
    <property type="protein sequence ID" value="PHZ16272.1"/>
    <property type="molecule type" value="Genomic_DNA"/>
</dbReference>
<dbReference type="GeneID" id="35446437"/>
<keyword evidence="11" id="KW-1185">Reference proteome</keyword>
<keyword evidence="6" id="KW-0325">Glycoprotein</keyword>
<dbReference type="GO" id="GO:0005886">
    <property type="term" value="C:plasma membrane"/>
    <property type="evidence" value="ECO:0007669"/>
    <property type="project" value="TreeGrafter"/>
</dbReference>
<feature type="transmembrane region" description="Helical" evidence="8">
    <location>
        <begin position="213"/>
        <end position="235"/>
    </location>
</feature>
<name>A0A2G4T5I4_RHIZD</name>
<gene>
    <name evidence="10" type="ORF">RHIMIDRAFT_59601</name>
</gene>
<dbReference type="AlphaFoldDB" id="A0A2G4T5I4"/>
<protein>
    <submittedName>
        <fullName evidence="10">MFS general substrate transporter</fullName>
    </submittedName>
</protein>
<feature type="transmembrane region" description="Helical" evidence="8">
    <location>
        <begin position="185"/>
        <end position="207"/>
    </location>
</feature>
<evidence type="ECO:0000259" key="9">
    <source>
        <dbReference type="PROSITE" id="PS50850"/>
    </source>
</evidence>
<organism evidence="10 11">
    <name type="scientific">Rhizopus microsporus ATCC 52813</name>
    <dbReference type="NCBI Taxonomy" id="1340429"/>
    <lineage>
        <taxon>Eukaryota</taxon>
        <taxon>Fungi</taxon>
        <taxon>Fungi incertae sedis</taxon>
        <taxon>Mucoromycota</taxon>
        <taxon>Mucoromycotina</taxon>
        <taxon>Mucoromycetes</taxon>
        <taxon>Mucorales</taxon>
        <taxon>Mucorineae</taxon>
        <taxon>Rhizopodaceae</taxon>
        <taxon>Rhizopus</taxon>
    </lineage>
</organism>
<dbReference type="FunFam" id="1.20.1250.20:FF:000172">
    <property type="entry name" value="MFS multidrug resistance transporter"/>
    <property type="match status" value="1"/>
</dbReference>
<comment type="subcellular location">
    <subcellularLocation>
        <location evidence="1">Membrane</location>
        <topology evidence="1">Multi-pass membrane protein</topology>
    </subcellularLocation>
</comment>
<dbReference type="InterPro" id="IPR011701">
    <property type="entry name" value="MFS"/>
</dbReference>
<keyword evidence="2" id="KW-0813">Transport</keyword>
<evidence type="ECO:0000256" key="2">
    <source>
        <dbReference type="ARBA" id="ARBA00022448"/>
    </source>
</evidence>
<proteinExistence type="predicted"/>
<dbReference type="Pfam" id="PF07690">
    <property type="entry name" value="MFS_1"/>
    <property type="match status" value="1"/>
</dbReference>